<keyword evidence="3" id="KW-1185">Reference proteome</keyword>
<evidence type="ECO:0000256" key="1">
    <source>
        <dbReference type="SAM" id="Phobius"/>
    </source>
</evidence>
<sequence>ILVLVHAVVGYVVIVLSLAAVIISTACLDIVEILSCD</sequence>
<keyword evidence="1" id="KW-0812">Transmembrane</keyword>
<name>A0A8J2PTE7_9HEXA</name>
<comment type="caution">
    <text evidence="2">The sequence shown here is derived from an EMBL/GenBank/DDBJ whole genome shotgun (WGS) entry which is preliminary data.</text>
</comment>
<dbReference type="EMBL" id="CAJVCH010566598">
    <property type="protein sequence ID" value="CAG7832724.1"/>
    <property type="molecule type" value="Genomic_DNA"/>
</dbReference>
<feature type="non-terminal residue" evidence="2">
    <location>
        <position position="37"/>
    </location>
</feature>
<evidence type="ECO:0000313" key="2">
    <source>
        <dbReference type="EMBL" id="CAG7832724.1"/>
    </source>
</evidence>
<feature type="transmembrane region" description="Helical" evidence="1">
    <location>
        <begin position="6"/>
        <end position="31"/>
    </location>
</feature>
<gene>
    <name evidence="2" type="ORF">AFUS01_LOCUS42395</name>
</gene>
<proteinExistence type="predicted"/>
<keyword evidence="1" id="KW-1133">Transmembrane helix</keyword>
<dbReference type="AlphaFoldDB" id="A0A8J2PTE7"/>
<dbReference type="Proteomes" id="UP000708208">
    <property type="component" value="Unassembled WGS sequence"/>
</dbReference>
<reference evidence="2" key="1">
    <citation type="submission" date="2021-06" db="EMBL/GenBank/DDBJ databases">
        <authorList>
            <person name="Hodson N. C."/>
            <person name="Mongue J. A."/>
            <person name="Jaron S. K."/>
        </authorList>
    </citation>
    <scope>NUCLEOTIDE SEQUENCE</scope>
</reference>
<accession>A0A8J2PTE7</accession>
<protein>
    <submittedName>
        <fullName evidence="2">Uncharacterized protein</fullName>
    </submittedName>
</protein>
<organism evidence="2 3">
    <name type="scientific">Allacma fusca</name>
    <dbReference type="NCBI Taxonomy" id="39272"/>
    <lineage>
        <taxon>Eukaryota</taxon>
        <taxon>Metazoa</taxon>
        <taxon>Ecdysozoa</taxon>
        <taxon>Arthropoda</taxon>
        <taxon>Hexapoda</taxon>
        <taxon>Collembola</taxon>
        <taxon>Symphypleona</taxon>
        <taxon>Sminthuridae</taxon>
        <taxon>Allacma</taxon>
    </lineage>
</organism>
<evidence type="ECO:0000313" key="3">
    <source>
        <dbReference type="Proteomes" id="UP000708208"/>
    </source>
</evidence>
<keyword evidence="1" id="KW-0472">Membrane</keyword>